<evidence type="ECO:0000256" key="1">
    <source>
        <dbReference type="SAM" id="Coils"/>
    </source>
</evidence>
<dbReference type="AlphaFoldDB" id="A0A812E424"/>
<reference evidence="3" key="1">
    <citation type="submission" date="2021-01" db="EMBL/GenBank/DDBJ databases">
        <authorList>
            <person name="Li R."/>
            <person name="Bekaert M."/>
        </authorList>
    </citation>
    <scope>NUCLEOTIDE SEQUENCE</scope>
    <source>
        <strain evidence="3">Farmed</strain>
    </source>
</reference>
<dbReference type="GO" id="GO:0005813">
    <property type="term" value="C:centrosome"/>
    <property type="evidence" value="ECO:0007669"/>
    <property type="project" value="TreeGrafter"/>
</dbReference>
<dbReference type="EMBL" id="CAHIKZ030004820">
    <property type="protein sequence ID" value="CAE1315975.1"/>
    <property type="molecule type" value="Genomic_DNA"/>
</dbReference>
<gene>
    <name evidence="3" type="ORF">SPHA_66812</name>
</gene>
<dbReference type="Proteomes" id="UP000597762">
    <property type="component" value="Unassembled WGS sequence"/>
</dbReference>
<dbReference type="PRINTS" id="PR02062">
    <property type="entry name" value="CENTROSOME78"/>
</dbReference>
<feature type="region of interest" description="Disordered" evidence="2">
    <location>
        <begin position="682"/>
        <end position="815"/>
    </location>
</feature>
<feature type="coiled-coil region" evidence="1">
    <location>
        <begin position="265"/>
        <end position="327"/>
    </location>
</feature>
<proteinExistence type="predicted"/>
<dbReference type="InterPro" id="IPR001611">
    <property type="entry name" value="Leu-rich_rpt"/>
</dbReference>
<comment type="caution">
    <text evidence="3">The sequence shown here is derived from an EMBL/GenBank/DDBJ whole genome shotgun (WGS) entry which is preliminary data.</text>
</comment>
<protein>
    <submittedName>
        <fullName evidence="3">CEP78</fullName>
    </submittedName>
</protein>
<keyword evidence="4" id="KW-1185">Reference proteome</keyword>
<feature type="region of interest" description="Disordered" evidence="2">
    <location>
        <begin position="368"/>
        <end position="394"/>
    </location>
</feature>
<feature type="region of interest" description="Disordered" evidence="2">
    <location>
        <begin position="162"/>
        <end position="187"/>
    </location>
</feature>
<dbReference type="InterPro" id="IPR026212">
    <property type="entry name" value="Cep78"/>
</dbReference>
<dbReference type="SUPFAM" id="SSF52047">
    <property type="entry name" value="RNI-like"/>
    <property type="match status" value="1"/>
</dbReference>
<sequence>MCRHGEAWKDSLRYRRPDLERMSGLRRITLNNNPLIGDHGALVLAEALRDDLWLKALDLQGCGISKVGAKAFSDMLSYNTTLVVLDVRANPMIDRSIIHSIIEQVMLNSKAIDTENSEPQYDWIKLECSKVEQKPKRKKGTKTINNSFTKKTSIKINGMRYHLKTSRSSSSQRGKVGSNPTEITQPSRGIPWRTAARAIKQRGCFSSHEEYYGPDGSVQIIADPDPQQMMPVDQVRTPPTEKKLYNDKKIYQVLSPYNSQDNANIANGISMLKNLKVELEHAKRELCQERQARQEADKNVLELTLENERLLVEIEQLRNRNSLLNDEKVLEAIETSFKQFHSFLDVLRQAGLGELIRVAGLDEKSLLNPPEIPSHSQRKTQLSDVHNRRSPFSKSPFADDVTLTDFRNQDKMEREGYAYSFPLSYGHQDNIVSSSDIKKMTGGQKSFLCELTSKSPGNMPENSKDLNSTFGIDEQITEYGVLGGINTSQQEPKNSDDLLTRFDQKDLQTSFHLWEKSKTLVNGSILTKPADPNTKTLMSSPSSPKSVNANYWLEGSFNRAKITEDILKKTCLKQDEESDPRVCEAKVAKAGMVSGRTNMQEERVEDKENWSKNGNVEKVAKLSVLQNKDSAERMEKKEMFADSEVTNLNKVEPENKSGSVSAVEMMEVRDLAENLASHEWASDRSLNTRENTEGPKSLSLRTEATEIKNGMQHLSKKDEDISGSQEMSFSNKEKPEEVLSGQLKNIPVLADSNESKVTSDTDDSFSLGTLDLPQVSNQCDTPAHSSTVKLDSIPGLDDMNSQDTSPFKSMSDEDF</sequence>
<feature type="compositionally biased region" description="Polar residues" evidence="2">
    <location>
        <begin position="799"/>
        <end position="808"/>
    </location>
</feature>
<dbReference type="OrthoDB" id="78308at2759"/>
<evidence type="ECO:0000313" key="3">
    <source>
        <dbReference type="EMBL" id="CAE1315975.1"/>
    </source>
</evidence>
<name>A0A812E424_ACAPH</name>
<evidence type="ECO:0000256" key="2">
    <source>
        <dbReference type="SAM" id="MobiDB-lite"/>
    </source>
</evidence>
<dbReference type="InterPro" id="IPR032675">
    <property type="entry name" value="LRR_dom_sf"/>
</dbReference>
<dbReference type="FunFam" id="3.80.10.10:FF:000948">
    <property type="entry name" value="Centrosomal protein 78"/>
    <property type="match status" value="1"/>
</dbReference>
<feature type="compositionally biased region" description="Polar residues" evidence="2">
    <location>
        <begin position="166"/>
        <end position="187"/>
    </location>
</feature>
<feature type="compositionally biased region" description="Basic and acidic residues" evidence="2">
    <location>
        <begin position="682"/>
        <end position="693"/>
    </location>
</feature>
<dbReference type="GO" id="GO:0036064">
    <property type="term" value="C:ciliary basal body"/>
    <property type="evidence" value="ECO:0007669"/>
    <property type="project" value="TreeGrafter"/>
</dbReference>
<dbReference type="GO" id="GO:0044782">
    <property type="term" value="P:cilium organization"/>
    <property type="evidence" value="ECO:0007669"/>
    <property type="project" value="TreeGrafter"/>
</dbReference>
<keyword evidence="1" id="KW-0175">Coiled coil</keyword>
<evidence type="ECO:0000313" key="4">
    <source>
        <dbReference type="Proteomes" id="UP000597762"/>
    </source>
</evidence>
<accession>A0A812E424</accession>
<dbReference type="PANTHER" id="PTHR24110">
    <property type="entry name" value="CENTROSOMAL PROTEIN OF 78 KDA"/>
    <property type="match status" value="1"/>
</dbReference>
<dbReference type="Pfam" id="PF13516">
    <property type="entry name" value="LRR_6"/>
    <property type="match status" value="1"/>
</dbReference>
<organism evidence="3 4">
    <name type="scientific">Acanthosepion pharaonis</name>
    <name type="common">Pharaoh cuttlefish</name>
    <name type="synonym">Sepia pharaonis</name>
    <dbReference type="NCBI Taxonomy" id="158019"/>
    <lineage>
        <taxon>Eukaryota</taxon>
        <taxon>Metazoa</taxon>
        <taxon>Spiralia</taxon>
        <taxon>Lophotrochozoa</taxon>
        <taxon>Mollusca</taxon>
        <taxon>Cephalopoda</taxon>
        <taxon>Coleoidea</taxon>
        <taxon>Decapodiformes</taxon>
        <taxon>Sepiida</taxon>
        <taxon>Sepiina</taxon>
        <taxon>Sepiidae</taxon>
        <taxon>Acanthosepion</taxon>
    </lineage>
</organism>
<dbReference type="Gene3D" id="3.80.10.10">
    <property type="entry name" value="Ribonuclease Inhibitor"/>
    <property type="match status" value="1"/>
</dbReference>
<dbReference type="PANTHER" id="PTHR24110:SF3">
    <property type="entry name" value="CENTROSOMAL PROTEIN OF 78 KDA"/>
    <property type="match status" value="1"/>
</dbReference>
<feature type="compositionally biased region" description="Polar residues" evidence="2">
    <location>
        <begin position="774"/>
        <end position="789"/>
    </location>
</feature>
<dbReference type="SMART" id="SM00368">
    <property type="entry name" value="LRR_RI"/>
    <property type="match status" value="2"/>
</dbReference>